<dbReference type="RefSeq" id="WP_014707148.1">
    <property type="nucleotide sequence ID" value="NC_017857.3"/>
</dbReference>
<dbReference type="Pfam" id="PF24388">
    <property type="entry name" value="Permuted_GreAB-C"/>
    <property type="match status" value="1"/>
</dbReference>
<dbReference type="InterPro" id="IPR057311">
    <property type="entry name" value="GrebAB-C-like"/>
</dbReference>
<dbReference type="OrthoDB" id="8690404at2"/>
<name>I1XK60_METNJ</name>
<protein>
    <recommendedName>
        <fullName evidence="1">GreAB-C-like domain-containing protein</fullName>
    </recommendedName>
</protein>
<reference evidence="2 3" key="1">
    <citation type="journal article" date="2012" name="J. Bacteriol.">
        <title>Complete genome sequences of Methylophaga sp. strain JAM1 and Methylophaga sp. strain JAM7.</title>
        <authorList>
            <person name="Villeneuve C."/>
            <person name="Martineau C."/>
            <person name="Mauffrey F."/>
            <person name="Villemur R."/>
        </authorList>
    </citation>
    <scope>NUCLEOTIDE SEQUENCE [LARGE SCALE GENOMIC DNA]</scope>
    <source>
        <strain evidence="2 3">JAM1</strain>
    </source>
</reference>
<feature type="domain" description="GreAB-C-like" evidence="1">
    <location>
        <begin position="50"/>
        <end position="91"/>
    </location>
</feature>
<dbReference type="HOGENOM" id="CLU_426901_0_0_6"/>
<dbReference type="eggNOG" id="ENOG5033QQK">
    <property type="taxonomic scope" value="Bacteria"/>
</dbReference>
<evidence type="ECO:0000259" key="1">
    <source>
        <dbReference type="Pfam" id="PF24388"/>
    </source>
</evidence>
<dbReference type="PATRIC" id="fig|754476.3.peg.1940"/>
<proteinExistence type="predicted"/>
<dbReference type="STRING" id="754476.Q7A_1962"/>
<accession>I1XK60</accession>
<dbReference type="AlphaFoldDB" id="I1XK60"/>
<sequence>MRPSEEERLAMVGIALELFPPSIKNTLISTSAFRNKLGIALDSKLSVQNLNISFKRSELFNSVRESAANNNKVVKIQDNNQNIWDLTLENHSEYGYVVRLSNESETIILDDFWPFSVVTNERLSIFNLESSKRQLPYSDVSYWRKKLKVAQLTDDEINDLQDDLNNTPYYITEKLDQEIDQGVNKLETMVPQNIKYYERLIGIHKDSKNISEYSQSELKVHLDTLLHHDAFAGIESALLMSSHSAIIKSLGEIEIDESVLIKVFENLSTQGELISQTGLVELGITLLETYPDLGPCIKKLLLKLVDKNEYKWDLLNALIILVDSELALLQLFQDKPTFYRRLASYTQAALIHKCILRKDVVPDNNFTRMILDSHTMTFYCQSLIDLRLDPFWFPDYQSTKQLKSELVGRLYTSALKFKNQLNQLKLGELFFDTDGSSPAPYFELEVNFMLPGPLEGNIPVQKIPPELYKEVIKEEFQLNLKGIAPLINFSQICMLEDEYIDQLIVILKDAKHQLYKTTQQDEILSILIGLASVAARTRNTELAAQVGILARRYRNYVGEHSQVTLLGIGLYAAAAHIELEEWLKYSGDWISELVYLPTEGDEAKNLKNWLDLLTTFEPRLYCKCGRALAALE</sequence>
<keyword evidence="3" id="KW-1185">Reference proteome</keyword>
<reference evidence="2 3" key="2">
    <citation type="journal article" date="2013" name="Int. J. Syst. Evol. Microbiol.">
        <title>Methylophaga nitratireducenticrescens sp. nov. and Methylophaga frappieri sp. nov., isolated from the biofilm of the methanol-fed denitrification system treating the seawater at the Montreal Biodome.</title>
        <authorList>
            <person name="Villeneuve C."/>
            <person name="Martineau C."/>
            <person name="Mauffrey F."/>
            <person name="Villemur R."/>
        </authorList>
    </citation>
    <scope>NUCLEOTIDE SEQUENCE [LARGE SCALE GENOMIC DNA]</scope>
    <source>
        <strain evidence="2 3">JAM1</strain>
    </source>
</reference>
<evidence type="ECO:0000313" key="2">
    <source>
        <dbReference type="EMBL" id="AFI84779.1"/>
    </source>
</evidence>
<gene>
    <name evidence="2" type="ordered locus">Q7A_1962</name>
</gene>
<organism evidence="2 3">
    <name type="scientific">Methylophaga nitratireducenticrescens</name>
    <dbReference type="NCBI Taxonomy" id="754476"/>
    <lineage>
        <taxon>Bacteria</taxon>
        <taxon>Pseudomonadati</taxon>
        <taxon>Pseudomonadota</taxon>
        <taxon>Gammaproteobacteria</taxon>
        <taxon>Thiotrichales</taxon>
        <taxon>Piscirickettsiaceae</taxon>
        <taxon>Methylophaga</taxon>
    </lineage>
</organism>
<evidence type="ECO:0000313" key="3">
    <source>
        <dbReference type="Proteomes" id="UP000009144"/>
    </source>
</evidence>
<dbReference type="EMBL" id="CP003390">
    <property type="protein sequence ID" value="AFI84779.1"/>
    <property type="molecule type" value="Genomic_DNA"/>
</dbReference>
<dbReference type="KEGG" id="mej:Q7A_1962"/>
<dbReference type="Proteomes" id="UP000009144">
    <property type="component" value="Chromosome"/>
</dbReference>